<accession>A0A2P2P688</accession>
<reference evidence="1" key="1">
    <citation type="submission" date="2018-02" db="EMBL/GenBank/DDBJ databases">
        <title>Rhizophora mucronata_Transcriptome.</title>
        <authorList>
            <person name="Meera S.P."/>
            <person name="Sreeshan A."/>
            <person name="Augustine A."/>
        </authorList>
    </citation>
    <scope>NUCLEOTIDE SEQUENCE</scope>
    <source>
        <tissue evidence="1">Leaf</tissue>
    </source>
</reference>
<sequence length="44" mass="5455">MHFPFDREKGWQEESYTIARLEQCNNSFEKVNLQHRQFHFIPCI</sequence>
<dbReference type="EMBL" id="GGEC01069792">
    <property type="protein sequence ID" value="MBX50276.1"/>
    <property type="molecule type" value="Transcribed_RNA"/>
</dbReference>
<protein>
    <submittedName>
        <fullName evidence="1">Uncharacterized protein</fullName>
    </submittedName>
</protein>
<evidence type="ECO:0000313" key="1">
    <source>
        <dbReference type="EMBL" id="MBX50276.1"/>
    </source>
</evidence>
<organism evidence="1">
    <name type="scientific">Rhizophora mucronata</name>
    <name type="common">Asiatic mangrove</name>
    <dbReference type="NCBI Taxonomy" id="61149"/>
    <lineage>
        <taxon>Eukaryota</taxon>
        <taxon>Viridiplantae</taxon>
        <taxon>Streptophyta</taxon>
        <taxon>Embryophyta</taxon>
        <taxon>Tracheophyta</taxon>
        <taxon>Spermatophyta</taxon>
        <taxon>Magnoliopsida</taxon>
        <taxon>eudicotyledons</taxon>
        <taxon>Gunneridae</taxon>
        <taxon>Pentapetalae</taxon>
        <taxon>rosids</taxon>
        <taxon>fabids</taxon>
        <taxon>Malpighiales</taxon>
        <taxon>Rhizophoraceae</taxon>
        <taxon>Rhizophora</taxon>
    </lineage>
</organism>
<dbReference type="AlphaFoldDB" id="A0A2P2P688"/>
<name>A0A2P2P688_RHIMU</name>
<proteinExistence type="predicted"/>